<evidence type="ECO:0000313" key="5">
    <source>
        <dbReference type="Proteomes" id="UP001597214"/>
    </source>
</evidence>
<dbReference type="Gene3D" id="2.40.30.70">
    <property type="entry name" value="YaeB-like"/>
    <property type="match status" value="1"/>
</dbReference>
<dbReference type="Pfam" id="PF01980">
    <property type="entry name" value="TrmO_N"/>
    <property type="match status" value="1"/>
</dbReference>
<dbReference type="PANTHER" id="PTHR12818">
    <property type="entry name" value="TRNA (ADENINE(37)-N6)-METHYLTRANSFERASE"/>
    <property type="match status" value="1"/>
</dbReference>
<keyword evidence="4" id="KW-0489">Methyltransferase</keyword>
<dbReference type="Proteomes" id="UP001597214">
    <property type="component" value="Unassembled WGS sequence"/>
</dbReference>
<dbReference type="GO" id="GO:0032259">
    <property type="term" value="P:methylation"/>
    <property type="evidence" value="ECO:0007669"/>
    <property type="project" value="UniProtKB-KW"/>
</dbReference>
<keyword evidence="5" id="KW-1185">Reference proteome</keyword>
<evidence type="ECO:0000256" key="1">
    <source>
        <dbReference type="ARBA" id="ARBA00022691"/>
    </source>
</evidence>
<gene>
    <name evidence="4" type="ORF">ACFSCX_13250</name>
</gene>
<comment type="similarity">
    <text evidence="2">Belongs to the tRNA methyltransferase O family.</text>
</comment>
<protein>
    <submittedName>
        <fullName evidence="4">TrmO family methyltransferase</fullName>
        <ecNumber evidence="4">2.1.1.-</ecNumber>
    </submittedName>
</protein>
<dbReference type="PROSITE" id="PS51668">
    <property type="entry name" value="TSAA_2"/>
    <property type="match status" value="1"/>
</dbReference>
<reference evidence="5" key="1">
    <citation type="journal article" date="2019" name="Int. J. Syst. Evol. Microbiol.">
        <title>The Global Catalogue of Microorganisms (GCM) 10K type strain sequencing project: providing services to taxonomists for standard genome sequencing and annotation.</title>
        <authorList>
            <consortium name="The Broad Institute Genomics Platform"/>
            <consortium name="The Broad Institute Genome Sequencing Center for Infectious Disease"/>
            <person name="Wu L."/>
            <person name="Ma J."/>
        </authorList>
    </citation>
    <scope>NUCLEOTIDE SEQUENCE [LARGE SCALE GENOMIC DNA]</scope>
    <source>
        <strain evidence="5">CCUG 49339</strain>
    </source>
</reference>
<dbReference type="EC" id="2.1.1.-" evidence="4"/>
<keyword evidence="4" id="KW-0808">Transferase</keyword>
<dbReference type="RefSeq" id="WP_377928723.1">
    <property type="nucleotide sequence ID" value="NZ_JBHUEM010000020.1"/>
</dbReference>
<organism evidence="4 5">
    <name type="scientific">Bacillus salitolerans</name>
    <dbReference type="NCBI Taxonomy" id="1437434"/>
    <lineage>
        <taxon>Bacteria</taxon>
        <taxon>Bacillati</taxon>
        <taxon>Bacillota</taxon>
        <taxon>Bacilli</taxon>
        <taxon>Bacillales</taxon>
        <taxon>Bacillaceae</taxon>
        <taxon>Bacillus</taxon>
    </lineage>
</organism>
<keyword evidence="1" id="KW-0949">S-adenosyl-L-methionine</keyword>
<evidence type="ECO:0000259" key="3">
    <source>
        <dbReference type="PROSITE" id="PS51668"/>
    </source>
</evidence>
<evidence type="ECO:0000313" key="4">
    <source>
        <dbReference type="EMBL" id="MFD1737520.1"/>
    </source>
</evidence>
<dbReference type="EMBL" id="JBHUEM010000020">
    <property type="protein sequence ID" value="MFD1737520.1"/>
    <property type="molecule type" value="Genomic_DNA"/>
</dbReference>
<accession>A0ABW4LQU5</accession>
<sequence length="128" mass="14654">MGSKITNIEIDLSQYNEKVLMGLIDFSHLEVIFFMHGMNPEKIDTHARHPRNNTYWPKIGIFAQRPKARPNRIGLTRCQILKVEGYSITVQALDAIVGTPVLDIKTYLKEYRPMDQLVKSDNLIGAQN</sequence>
<dbReference type="PANTHER" id="PTHR12818:SF0">
    <property type="entry name" value="TRNA (ADENINE(37)-N6)-METHYLTRANSFERASE"/>
    <property type="match status" value="1"/>
</dbReference>
<dbReference type="InterPro" id="IPR023370">
    <property type="entry name" value="TrmO-like_N"/>
</dbReference>
<dbReference type="InterPro" id="IPR040372">
    <property type="entry name" value="YaeB-like"/>
</dbReference>
<evidence type="ECO:0000256" key="2">
    <source>
        <dbReference type="ARBA" id="ARBA00033753"/>
    </source>
</evidence>
<dbReference type="SUPFAM" id="SSF118196">
    <property type="entry name" value="YaeB-like"/>
    <property type="match status" value="1"/>
</dbReference>
<dbReference type="InterPro" id="IPR036413">
    <property type="entry name" value="YaeB-like_sf"/>
</dbReference>
<feature type="domain" description="TsaA-like" evidence="3">
    <location>
        <begin position="1"/>
        <end position="116"/>
    </location>
</feature>
<comment type="caution">
    <text evidence="4">The sequence shown here is derived from an EMBL/GenBank/DDBJ whole genome shotgun (WGS) entry which is preliminary data.</text>
</comment>
<name>A0ABW4LQU5_9BACI</name>
<dbReference type="GO" id="GO:0008168">
    <property type="term" value="F:methyltransferase activity"/>
    <property type="evidence" value="ECO:0007669"/>
    <property type="project" value="UniProtKB-KW"/>
</dbReference>
<dbReference type="InterPro" id="IPR036414">
    <property type="entry name" value="YaeB_N_sf"/>
</dbReference>
<proteinExistence type="inferred from homology"/>